<evidence type="ECO:0000313" key="1">
    <source>
        <dbReference type="EMBL" id="KKW11016.1"/>
    </source>
</evidence>
<dbReference type="Proteomes" id="UP000034588">
    <property type="component" value="Unassembled WGS sequence"/>
</dbReference>
<proteinExistence type="predicted"/>
<protein>
    <submittedName>
        <fullName evidence="1">Uncharacterized protein</fullName>
    </submittedName>
</protein>
<reference evidence="1 2" key="1">
    <citation type="journal article" date="2015" name="Nature">
        <title>rRNA introns, odd ribosomes, and small enigmatic genomes across a large radiation of phyla.</title>
        <authorList>
            <person name="Brown C.T."/>
            <person name="Hug L.A."/>
            <person name="Thomas B.C."/>
            <person name="Sharon I."/>
            <person name="Castelle C.J."/>
            <person name="Singh A."/>
            <person name="Wilkins M.J."/>
            <person name="Williams K.H."/>
            <person name="Banfield J.F."/>
        </authorList>
    </citation>
    <scope>NUCLEOTIDE SEQUENCE [LARGE SCALE GENOMIC DNA]</scope>
</reference>
<evidence type="ECO:0000313" key="2">
    <source>
        <dbReference type="Proteomes" id="UP000034588"/>
    </source>
</evidence>
<gene>
    <name evidence="1" type="ORF">UY48_C0027G0003</name>
</gene>
<organism evidence="1 2">
    <name type="scientific">Candidatus Gottesmanbacteria bacterium GW2011_GWB1_49_7</name>
    <dbReference type="NCBI Taxonomy" id="1618448"/>
    <lineage>
        <taxon>Bacteria</taxon>
        <taxon>Candidatus Gottesmaniibacteriota</taxon>
    </lineage>
</organism>
<dbReference type="AlphaFoldDB" id="A0A0G1VX12"/>
<dbReference type="EMBL" id="LCQD01000027">
    <property type="protein sequence ID" value="KKW11016.1"/>
    <property type="molecule type" value="Genomic_DNA"/>
</dbReference>
<accession>A0A0G1VX12</accession>
<name>A0A0G1VX12_9BACT</name>
<sequence length="166" mass="18746">MLGLSSSADFLTLRTFSAKEDSQMGRGPVFIHQAAEVVLQEARRLYQDWNLLLDETPVSPVNCLFAGNVMLEVQSHEGFGIGHMLVVDHLGSVVRDIEHSGVPLEFNIHGNVRGPRDEIIPDLTAVVHTLMKFPYFNGPIFEFSIYPFGTGCYNKNIIWWEVRRKS</sequence>
<comment type="caution">
    <text evidence="1">The sequence shown here is derived from an EMBL/GenBank/DDBJ whole genome shotgun (WGS) entry which is preliminary data.</text>
</comment>